<evidence type="ECO:0000313" key="2">
    <source>
        <dbReference type="EMBL" id="OIK23131.1"/>
    </source>
</evidence>
<dbReference type="PANTHER" id="PTHR30298:SF0">
    <property type="entry name" value="PROTEIN YBFL-RELATED"/>
    <property type="match status" value="1"/>
</dbReference>
<dbReference type="NCBIfam" id="NF033564">
    <property type="entry name" value="transpos_ISAs1"/>
    <property type="match status" value="1"/>
</dbReference>
<dbReference type="GO" id="GO:0003677">
    <property type="term" value="F:DNA binding"/>
    <property type="evidence" value="ECO:0007669"/>
    <property type="project" value="InterPro"/>
</dbReference>
<dbReference type="GO" id="GO:0006313">
    <property type="term" value="P:DNA transposition"/>
    <property type="evidence" value="ECO:0007669"/>
    <property type="project" value="InterPro"/>
</dbReference>
<dbReference type="InterPro" id="IPR002559">
    <property type="entry name" value="Transposase_11"/>
</dbReference>
<dbReference type="OrthoDB" id="3867913at2"/>
<dbReference type="Proteomes" id="UP000034838">
    <property type="component" value="Unassembled WGS sequence"/>
</dbReference>
<sequence>MWLLAALDHTGTVIGQRQIDAKSNETPAFIPLLEGLDLANTVITADAAHTQHANGTWLREHTAHYIAVAKGNHPSLLKQLRRLPWTNIPLDHKDRTTGRGRLEVRHLKTVAFRHLEYPGARQALRVVRWRKDLNSGKITIERLYFVTSLPPGTASGAQLAAWIRGHWKIENQLHHVRDTTFAEDASTIRTGSLPRVMATLRNLAISVFRQDGHTNIAAATRHQARHPGRPLTTLGWP</sequence>
<dbReference type="GO" id="GO:0004803">
    <property type="term" value="F:transposase activity"/>
    <property type="evidence" value="ECO:0007669"/>
    <property type="project" value="InterPro"/>
</dbReference>
<dbReference type="InterPro" id="IPR047647">
    <property type="entry name" value="ISAs1_transpos"/>
</dbReference>
<comment type="caution">
    <text evidence="2">The sequence shown here is derived from an EMBL/GenBank/DDBJ whole genome shotgun (WGS) entry which is preliminary data.</text>
</comment>
<evidence type="ECO:0000313" key="3">
    <source>
        <dbReference type="Proteomes" id="UP000034838"/>
    </source>
</evidence>
<accession>A0A1J4PQD4</accession>
<evidence type="ECO:0000259" key="1">
    <source>
        <dbReference type="Pfam" id="PF01609"/>
    </source>
</evidence>
<feature type="domain" description="Transposase IS4-like" evidence="1">
    <location>
        <begin position="8"/>
        <end position="205"/>
    </location>
</feature>
<dbReference type="InterPro" id="IPR051698">
    <property type="entry name" value="Transposase_11-like"/>
</dbReference>
<gene>
    <name evidence="2" type="ORF">VT52_034215</name>
</gene>
<proteinExistence type="predicted"/>
<reference evidence="2" key="1">
    <citation type="submission" date="2016-10" db="EMBL/GenBank/DDBJ databases">
        <title>Genome sequence of Streptomyces malaysiense MUSC 136.</title>
        <authorList>
            <person name="Lee L.-H."/>
            <person name="Ser H.-L."/>
        </authorList>
    </citation>
    <scope>NUCLEOTIDE SEQUENCE [LARGE SCALE GENOMIC DNA]</scope>
    <source>
        <strain evidence="2">MUSC 136</strain>
    </source>
</reference>
<dbReference type="Pfam" id="PF01609">
    <property type="entry name" value="DDE_Tnp_1"/>
    <property type="match status" value="1"/>
</dbReference>
<dbReference type="PANTHER" id="PTHR30298">
    <property type="entry name" value="H REPEAT-ASSOCIATED PREDICTED TRANSPOSASE"/>
    <property type="match status" value="1"/>
</dbReference>
<organism evidence="2 3">
    <name type="scientific">Streptomyces malaysiense</name>
    <dbReference type="NCBI Taxonomy" id="1428626"/>
    <lineage>
        <taxon>Bacteria</taxon>
        <taxon>Bacillati</taxon>
        <taxon>Actinomycetota</taxon>
        <taxon>Actinomycetes</taxon>
        <taxon>Kitasatosporales</taxon>
        <taxon>Streptomycetaceae</taxon>
        <taxon>Streptomyces</taxon>
    </lineage>
</organism>
<keyword evidence="3" id="KW-1185">Reference proteome</keyword>
<name>A0A1J4PQD4_9ACTN</name>
<dbReference type="EMBL" id="LBDA02000136">
    <property type="protein sequence ID" value="OIK23131.1"/>
    <property type="molecule type" value="Genomic_DNA"/>
</dbReference>
<dbReference type="AlphaFoldDB" id="A0A1J4PQD4"/>
<protein>
    <recommendedName>
        <fullName evidence="1">Transposase IS4-like domain-containing protein</fullName>
    </recommendedName>
</protein>